<dbReference type="Proteomes" id="UP000238701">
    <property type="component" value="Unassembled WGS sequence"/>
</dbReference>
<dbReference type="GO" id="GO:0030638">
    <property type="term" value="P:polyketide metabolic process"/>
    <property type="evidence" value="ECO:0007669"/>
    <property type="project" value="InterPro"/>
</dbReference>
<sequence length="190" mass="21122">MKMIGTVLATVICLAAGFAAGYKTALVREHSRLERNKQILRRIHKEVWSNPDLKAALKAADELYTPDFVVHDSTGDYYGLASRKKDIADARSAYPDYNEEVLDMVAEGDVVVTRFLSTGTQKGDIPAIPGYQPLLPANCRPVRIPALALHRLVNGKLAEQWEYEDYWSANIQAGLIDPDKMTFKPASACR</sequence>
<protein>
    <recommendedName>
        <fullName evidence="3">SnoaL-like domain-containing protein</fullName>
    </recommendedName>
</protein>
<dbReference type="AlphaFoldDB" id="A0A2U3L053"/>
<evidence type="ECO:0000313" key="1">
    <source>
        <dbReference type="EMBL" id="SPF45316.1"/>
    </source>
</evidence>
<evidence type="ECO:0008006" key="3">
    <source>
        <dbReference type="Google" id="ProtNLM"/>
    </source>
</evidence>
<name>A0A2U3L053_9BACT</name>
<dbReference type="Pfam" id="PF07366">
    <property type="entry name" value="SnoaL"/>
    <property type="match status" value="1"/>
</dbReference>
<dbReference type="PANTHER" id="PTHR38436:SF1">
    <property type="entry name" value="ESTER CYCLASE"/>
    <property type="match status" value="1"/>
</dbReference>
<gene>
    <name evidence="1" type="ORF">SBA1_580012</name>
</gene>
<dbReference type="InterPro" id="IPR009959">
    <property type="entry name" value="Cyclase_SnoaL-like"/>
</dbReference>
<dbReference type="PANTHER" id="PTHR38436">
    <property type="entry name" value="POLYKETIDE CYCLASE SNOAL-LIKE DOMAIN"/>
    <property type="match status" value="1"/>
</dbReference>
<dbReference type="SUPFAM" id="SSF54427">
    <property type="entry name" value="NTF2-like"/>
    <property type="match status" value="1"/>
</dbReference>
<organism evidence="1 2">
    <name type="scientific">Candidatus Sulfotelmatobacter kueseliae</name>
    <dbReference type="NCBI Taxonomy" id="2042962"/>
    <lineage>
        <taxon>Bacteria</taxon>
        <taxon>Pseudomonadati</taxon>
        <taxon>Acidobacteriota</taxon>
        <taxon>Terriglobia</taxon>
        <taxon>Terriglobales</taxon>
        <taxon>Candidatus Korobacteraceae</taxon>
        <taxon>Candidatus Sulfotelmatobacter</taxon>
    </lineage>
</organism>
<evidence type="ECO:0000313" key="2">
    <source>
        <dbReference type="Proteomes" id="UP000238701"/>
    </source>
</evidence>
<proteinExistence type="predicted"/>
<accession>A0A2U3L053</accession>
<dbReference type="Gene3D" id="3.10.450.50">
    <property type="match status" value="1"/>
</dbReference>
<reference evidence="2" key="1">
    <citation type="submission" date="2018-02" db="EMBL/GenBank/DDBJ databases">
        <authorList>
            <person name="Hausmann B."/>
        </authorList>
    </citation>
    <scope>NUCLEOTIDE SEQUENCE [LARGE SCALE GENOMIC DNA]</scope>
    <source>
        <strain evidence="2">Peat soil MAG SbA1</strain>
    </source>
</reference>
<dbReference type="EMBL" id="OMOD01000153">
    <property type="protein sequence ID" value="SPF45316.1"/>
    <property type="molecule type" value="Genomic_DNA"/>
</dbReference>
<dbReference type="InterPro" id="IPR032710">
    <property type="entry name" value="NTF2-like_dom_sf"/>
</dbReference>